<protein>
    <submittedName>
        <fullName evidence="7">NfeD family protein</fullName>
    </submittedName>
</protein>
<feature type="transmembrane region" description="Helical" evidence="5">
    <location>
        <begin position="46"/>
        <end position="67"/>
    </location>
</feature>
<evidence type="ECO:0000259" key="6">
    <source>
        <dbReference type="Pfam" id="PF01957"/>
    </source>
</evidence>
<dbReference type="Proteomes" id="UP000637513">
    <property type="component" value="Unassembled WGS sequence"/>
</dbReference>
<keyword evidence="2 5" id="KW-0812">Transmembrane</keyword>
<evidence type="ECO:0000313" key="8">
    <source>
        <dbReference type="Proteomes" id="UP000637513"/>
    </source>
</evidence>
<evidence type="ECO:0000256" key="1">
    <source>
        <dbReference type="ARBA" id="ARBA00004141"/>
    </source>
</evidence>
<reference evidence="7 8" key="1">
    <citation type="submission" date="2020-08" db="EMBL/GenBank/DDBJ databases">
        <title>Genome public.</title>
        <authorList>
            <person name="Liu C."/>
            <person name="Sun Q."/>
        </authorList>
    </citation>
    <scope>NUCLEOTIDE SEQUENCE [LARGE SCALE GENOMIC DNA]</scope>
    <source>
        <strain evidence="7 8">BX3</strain>
    </source>
</reference>
<organism evidence="7 8">
    <name type="scientific">Jutongia hominis</name>
    <dbReference type="NCBI Taxonomy" id="2763664"/>
    <lineage>
        <taxon>Bacteria</taxon>
        <taxon>Bacillati</taxon>
        <taxon>Bacillota</taxon>
        <taxon>Clostridia</taxon>
        <taxon>Lachnospirales</taxon>
        <taxon>Lachnospiraceae</taxon>
        <taxon>Jutongia</taxon>
    </lineage>
</organism>
<dbReference type="RefSeq" id="WP_022142205.1">
    <property type="nucleotide sequence ID" value="NZ_JACRSW010000027.1"/>
</dbReference>
<dbReference type="PANTHER" id="PTHR33507:SF3">
    <property type="entry name" value="INNER MEMBRANE PROTEIN YBBJ"/>
    <property type="match status" value="1"/>
</dbReference>
<keyword evidence="3 5" id="KW-1133">Transmembrane helix</keyword>
<dbReference type="SUPFAM" id="SSF141322">
    <property type="entry name" value="NfeD domain-like"/>
    <property type="match status" value="1"/>
</dbReference>
<dbReference type="InterPro" id="IPR052165">
    <property type="entry name" value="Membrane_assoc_protease"/>
</dbReference>
<keyword evidence="4 5" id="KW-0472">Membrane</keyword>
<gene>
    <name evidence="7" type="ORF">H8700_05755</name>
</gene>
<dbReference type="InterPro" id="IPR012340">
    <property type="entry name" value="NA-bd_OB-fold"/>
</dbReference>
<proteinExistence type="predicted"/>
<accession>A0ABR7MTS7</accession>
<dbReference type="EMBL" id="JACRSW010000027">
    <property type="protein sequence ID" value="MBC8557207.1"/>
    <property type="molecule type" value="Genomic_DNA"/>
</dbReference>
<evidence type="ECO:0000256" key="3">
    <source>
        <dbReference type="ARBA" id="ARBA00022989"/>
    </source>
</evidence>
<dbReference type="PANTHER" id="PTHR33507">
    <property type="entry name" value="INNER MEMBRANE PROTEIN YBBJ"/>
    <property type="match status" value="1"/>
</dbReference>
<evidence type="ECO:0000256" key="5">
    <source>
        <dbReference type="SAM" id="Phobius"/>
    </source>
</evidence>
<dbReference type="Pfam" id="PF01957">
    <property type="entry name" value="NfeD"/>
    <property type="match status" value="1"/>
</dbReference>
<comment type="subcellular location">
    <subcellularLocation>
        <location evidence="1">Membrane</location>
        <topology evidence="1">Multi-pass membrane protein</topology>
    </subcellularLocation>
</comment>
<dbReference type="Gene3D" id="2.40.50.140">
    <property type="entry name" value="Nucleic acid-binding proteins"/>
    <property type="match status" value="1"/>
</dbReference>
<evidence type="ECO:0000256" key="2">
    <source>
        <dbReference type="ARBA" id="ARBA00022692"/>
    </source>
</evidence>
<dbReference type="InterPro" id="IPR002810">
    <property type="entry name" value="NfeD-like_C"/>
</dbReference>
<evidence type="ECO:0000313" key="7">
    <source>
        <dbReference type="EMBL" id="MBC8557207.1"/>
    </source>
</evidence>
<comment type="caution">
    <text evidence="7">The sequence shown here is derived from an EMBL/GenBank/DDBJ whole genome shotgun (WGS) entry which is preliminary data.</text>
</comment>
<evidence type="ECO:0000256" key="4">
    <source>
        <dbReference type="ARBA" id="ARBA00023136"/>
    </source>
</evidence>
<keyword evidence="8" id="KW-1185">Reference proteome</keyword>
<feature type="domain" description="NfeD-like C-terminal" evidence="6">
    <location>
        <begin position="81"/>
        <end position="141"/>
    </location>
</feature>
<feature type="transmembrane region" description="Helical" evidence="5">
    <location>
        <begin position="7"/>
        <end position="40"/>
    </location>
</feature>
<name>A0ABR7MTS7_9FIRM</name>
<sequence>MSPLYWLLAVGVLLVLEMLTLGLTTIWFAGGAFVAFLASLCHASVPVQIICFLVVSIILLVFTRPIAEKYFNKNREKTNVDSLSGQQGRVLEEINGFLQTGKVLLNGMEWSAVSKQPEDILPVDTEVVVVRVEGAHLVVKKAQEEENHSA</sequence>